<comment type="caution">
    <text evidence="1">The sequence shown here is derived from an EMBL/GenBank/DDBJ whole genome shotgun (WGS) entry which is preliminary data.</text>
</comment>
<sequence length="74" mass="8196">MTHNVEDVVLEMRALGGRLVRDEVSVEAIAVLHNLFETSDDALDEGLAERAMRTDQLIHCTGHLAGRQTCAHTR</sequence>
<organism evidence="1 2">
    <name type="scientific">Cichlidogyrus casuarinus</name>
    <dbReference type="NCBI Taxonomy" id="1844966"/>
    <lineage>
        <taxon>Eukaryota</taxon>
        <taxon>Metazoa</taxon>
        <taxon>Spiralia</taxon>
        <taxon>Lophotrochozoa</taxon>
        <taxon>Platyhelminthes</taxon>
        <taxon>Monogenea</taxon>
        <taxon>Monopisthocotylea</taxon>
        <taxon>Dactylogyridea</taxon>
        <taxon>Ancyrocephalidae</taxon>
        <taxon>Cichlidogyrus</taxon>
    </lineage>
</organism>
<gene>
    <name evidence="1" type="ORF">Ciccas_000897</name>
</gene>
<evidence type="ECO:0000313" key="2">
    <source>
        <dbReference type="Proteomes" id="UP001626550"/>
    </source>
</evidence>
<name>A0ABD2QLK8_9PLAT</name>
<protein>
    <submittedName>
        <fullName evidence="1">Uncharacterized protein</fullName>
    </submittedName>
</protein>
<dbReference type="EMBL" id="JBJKFK010000053">
    <property type="protein sequence ID" value="KAL3320416.1"/>
    <property type="molecule type" value="Genomic_DNA"/>
</dbReference>
<dbReference type="AlphaFoldDB" id="A0ABD2QLK8"/>
<reference evidence="1 2" key="1">
    <citation type="submission" date="2024-11" db="EMBL/GenBank/DDBJ databases">
        <title>Adaptive evolution of stress response genes in parasites aligns with host niche diversity.</title>
        <authorList>
            <person name="Hahn C."/>
            <person name="Resl P."/>
        </authorList>
    </citation>
    <scope>NUCLEOTIDE SEQUENCE [LARGE SCALE GENOMIC DNA]</scope>
    <source>
        <strain evidence="1">EGGRZ-B1_66</strain>
        <tissue evidence="1">Body</tissue>
    </source>
</reference>
<proteinExistence type="predicted"/>
<dbReference type="Proteomes" id="UP001626550">
    <property type="component" value="Unassembled WGS sequence"/>
</dbReference>
<evidence type="ECO:0000313" key="1">
    <source>
        <dbReference type="EMBL" id="KAL3320416.1"/>
    </source>
</evidence>
<accession>A0ABD2QLK8</accession>
<keyword evidence="2" id="KW-1185">Reference proteome</keyword>